<dbReference type="Gene3D" id="2.70.70.10">
    <property type="entry name" value="Glucose Permease (Domain IIA)"/>
    <property type="match status" value="1"/>
</dbReference>
<gene>
    <name evidence="2" type="ORF">I1A42_06625</name>
</gene>
<dbReference type="PANTHER" id="PTHR21666:SF270">
    <property type="entry name" value="MUREIN HYDROLASE ACTIVATOR ENVC"/>
    <property type="match status" value="1"/>
</dbReference>
<dbReference type="InterPro" id="IPR016047">
    <property type="entry name" value="M23ase_b-sheet_dom"/>
</dbReference>
<dbReference type="Proteomes" id="UP000597206">
    <property type="component" value="Unassembled WGS sequence"/>
</dbReference>
<dbReference type="Pfam" id="PF01551">
    <property type="entry name" value="Peptidase_M23"/>
    <property type="match status" value="1"/>
</dbReference>
<keyword evidence="3" id="KW-1185">Reference proteome</keyword>
<dbReference type="InterPro" id="IPR011055">
    <property type="entry name" value="Dup_hybrid_motif"/>
</dbReference>
<evidence type="ECO:0000313" key="3">
    <source>
        <dbReference type="Proteomes" id="UP000597206"/>
    </source>
</evidence>
<dbReference type="EMBL" id="JADPMR010000001">
    <property type="protein sequence ID" value="MBF9000231.1"/>
    <property type="molecule type" value="Genomic_DNA"/>
</dbReference>
<dbReference type="CDD" id="cd12797">
    <property type="entry name" value="M23_peptidase"/>
    <property type="match status" value="1"/>
</dbReference>
<proteinExistence type="predicted"/>
<dbReference type="RefSeq" id="WP_196122979.1">
    <property type="nucleotide sequence ID" value="NZ_JADPMR010000001.1"/>
</dbReference>
<evidence type="ECO:0000259" key="1">
    <source>
        <dbReference type="Pfam" id="PF01551"/>
    </source>
</evidence>
<accession>A0ABS0GCW4</accession>
<dbReference type="SUPFAM" id="SSF51261">
    <property type="entry name" value="Duplicated hybrid motif"/>
    <property type="match status" value="1"/>
</dbReference>
<protein>
    <submittedName>
        <fullName evidence="2">Peptidoglycan DD-metalloendopeptidase family protein</fullName>
    </submittedName>
</protein>
<dbReference type="InterPro" id="IPR050570">
    <property type="entry name" value="Cell_wall_metabolism_enzyme"/>
</dbReference>
<evidence type="ECO:0000313" key="2">
    <source>
        <dbReference type="EMBL" id="MBF9000231.1"/>
    </source>
</evidence>
<sequence length="224" mass="24473">MSSTLESVLAQHDFHCVIPEHLQHGIPLVVDLTPTGDIWDKVREGANYVEEMHKRASQIGAVVNIGRYAEERMIYQDTDNFAGREACTLHIGVDLGIPAGNPVFAPLAGEVLGFADHDTIGDYGPVVILRHKLEGHVFFTLYGHLARASLTALRVGQQIAQGQQFATIGTSAENGGWPTHLHFQIVKDMQGSTDDYTGVVNPEQADFYLSNCPDPNLILNISSI</sequence>
<organism evidence="2 3">
    <name type="scientific">Vibrio nitrifigilis</name>
    <dbReference type="NCBI Taxonomy" id="2789781"/>
    <lineage>
        <taxon>Bacteria</taxon>
        <taxon>Pseudomonadati</taxon>
        <taxon>Pseudomonadota</taxon>
        <taxon>Gammaproteobacteria</taxon>
        <taxon>Vibrionales</taxon>
        <taxon>Vibrionaceae</taxon>
        <taxon>Vibrio</taxon>
    </lineage>
</organism>
<reference evidence="2 3" key="1">
    <citation type="submission" date="2020-11" db="EMBL/GenBank/DDBJ databases">
        <title>Vibrio nitrifigilis sp. nov., a marine nitrogen-fixing bacterium isolated from the lagoon sediment of an islet inside an atoll.</title>
        <authorList>
            <person name="Wang L.-T."/>
            <person name="Shieh W.Y."/>
        </authorList>
    </citation>
    <scope>NUCLEOTIDE SEQUENCE [LARGE SCALE GENOMIC DNA]</scope>
    <source>
        <strain evidence="2 3">NFV-1</strain>
    </source>
</reference>
<comment type="caution">
    <text evidence="2">The sequence shown here is derived from an EMBL/GenBank/DDBJ whole genome shotgun (WGS) entry which is preliminary data.</text>
</comment>
<feature type="domain" description="M23ase beta-sheet core" evidence="1">
    <location>
        <begin position="89"/>
        <end position="188"/>
    </location>
</feature>
<name>A0ABS0GCW4_9VIBR</name>
<dbReference type="PANTHER" id="PTHR21666">
    <property type="entry name" value="PEPTIDASE-RELATED"/>
    <property type="match status" value="1"/>
</dbReference>